<gene>
    <name evidence="2" type="ORF">BS47DRAFT_525314</name>
</gene>
<reference evidence="2" key="1">
    <citation type="journal article" date="2020" name="Nat. Commun.">
        <title>Large-scale genome sequencing of mycorrhizal fungi provides insights into the early evolution of symbiotic traits.</title>
        <authorList>
            <person name="Miyauchi S."/>
            <person name="Kiss E."/>
            <person name="Kuo A."/>
            <person name="Drula E."/>
            <person name="Kohler A."/>
            <person name="Sanchez-Garcia M."/>
            <person name="Morin E."/>
            <person name="Andreopoulos B."/>
            <person name="Barry K.W."/>
            <person name="Bonito G."/>
            <person name="Buee M."/>
            <person name="Carver A."/>
            <person name="Chen C."/>
            <person name="Cichocki N."/>
            <person name="Clum A."/>
            <person name="Culley D."/>
            <person name="Crous P.W."/>
            <person name="Fauchery L."/>
            <person name="Girlanda M."/>
            <person name="Hayes R.D."/>
            <person name="Keri Z."/>
            <person name="LaButti K."/>
            <person name="Lipzen A."/>
            <person name="Lombard V."/>
            <person name="Magnuson J."/>
            <person name="Maillard F."/>
            <person name="Murat C."/>
            <person name="Nolan M."/>
            <person name="Ohm R.A."/>
            <person name="Pangilinan J."/>
            <person name="Pereira M.F."/>
            <person name="Perotto S."/>
            <person name="Peter M."/>
            <person name="Pfister S."/>
            <person name="Riley R."/>
            <person name="Sitrit Y."/>
            <person name="Stielow J.B."/>
            <person name="Szollosi G."/>
            <person name="Zifcakova L."/>
            <person name="Stursova M."/>
            <person name="Spatafora J.W."/>
            <person name="Tedersoo L."/>
            <person name="Vaario L.M."/>
            <person name="Yamada A."/>
            <person name="Yan M."/>
            <person name="Wang P."/>
            <person name="Xu J."/>
            <person name="Bruns T."/>
            <person name="Baldrian P."/>
            <person name="Vilgalys R."/>
            <person name="Dunand C."/>
            <person name="Henrissat B."/>
            <person name="Grigoriev I.V."/>
            <person name="Hibbett D."/>
            <person name="Nagy L.G."/>
            <person name="Martin F.M."/>
        </authorList>
    </citation>
    <scope>NUCLEOTIDE SEQUENCE</scope>
    <source>
        <strain evidence="2">UP504</strain>
    </source>
</reference>
<dbReference type="Proteomes" id="UP000886523">
    <property type="component" value="Unassembled WGS sequence"/>
</dbReference>
<name>A0A9P6B5L6_9AGAM</name>
<accession>A0A9P6B5L6</accession>
<keyword evidence="3" id="KW-1185">Reference proteome</keyword>
<evidence type="ECO:0000256" key="1">
    <source>
        <dbReference type="SAM" id="MobiDB-lite"/>
    </source>
</evidence>
<feature type="region of interest" description="Disordered" evidence="1">
    <location>
        <begin position="22"/>
        <end position="76"/>
    </location>
</feature>
<comment type="caution">
    <text evidence="2">The sequence shown here is derived from an EMBL/GenBank/DDBJ whole genome shotgun (WGS) entry which is preliminary data.</text>
</comment>
<proteinExistence type="predicted"/>
<dbReference type="OrthoDB" id="3235144at2759"/>
<dbReference type="AlphaFoldDB" id="A0A9P6B5L6"/>
<protein>
    <submittedName>
        <fullName evidence="2">Uncharacterized protein</fullName>
    </submittedName>
</protein>
<dbReference type="EMBL" id="MU128932">
    <property type="protein sequence ID" value="KAF9517365.1"/>
    <property type="molecule type" value="Genomic_DNA"/>
</dbReference>
<evidence type="ECO:0000313" key="2">
    <source>
        <dbReference type="EMBL" id="KAF9517365.1"/>
    </source>
</evidence>
<evidence type="ECO:0000313" key="3">
    <source>
        <dbReference type="Proteomes" id="UP000886523"/>
    </source>
</evidence>
<organism evidence="2 3">
    <name type="scientific">Hydnum rufescens UP504</name>
    <dbReference type="NCBI Taxonomy" id="1448309"/>
    <lineage>
        <taxon>Eukaryota</taxon>
        <taxon>Fungi</taxon>
        <taxon>Dikarya</taxon>
        <taxon>Basidiomycota</taxon>
        <taxon>Agaricomycotina</taxon>
        <taxon>Agaricomycetes</taxon>
        <taxon>Cantharellales</taxon>
        <taxon>Hydnaceae</taxon>
        <taxon>Hydnum</taxon>
    </lineage>
</organism>
<sequence length="307" mass="33890">MGIAPDVRAKIRNGLAIFPASGIHHTVPRESHGSQEPKKSEGTSTMHEGDRFRSTAPNFQAISSPPGGLERQWPSGLSPDLSGVAPRIDLHGAPRHPEHRFHTLPSGSVNFSSASVQSNLFSHSWRHASSMALTDLTSYIDASPNAHIILLKWCKDSKGVPHEFLLLNIKLHSHDRRTLWLRLDRRSHRDATTSQLISSTSASDDTATVCEIEDALFDSTRHRVEVQTTFTTPPPLQTLRGLLFILTQESPNYKLVPVNCIFFCSMIYENLVSLDGGMNIGVPSRISMSLAPLIRARIKSRSQTAPP</sequence>
<feature type="compositionally biased region" description="Basic and acidic residues" evidence="1">
    <location>
        <begin position="27"/>
        <end position="53"/>
    </location>
</feature>